<dbReference type="Pfam" id="PF16107">
    <property type="entry name" value="DUF4825"/>
    <property type="match status" value="1"/>
</dbReference>
<dbReference type="RefSeq" id="WP_135503375.1">
    <property type="nucleotide sequence ID" value="NZ_CP181055.1"/>
</dbReference>
<keyword evidence="1" id="KW-0732">Signal</keyword>
<protein>
    <recommendedName>
        <fullName evidence="2">DUF4825 domain-containing protein</fullName>
    </recommendedName>
</protein>
<feature type="chain" id="PRO_5031418606" description="DUF4825 domain-containing protein" evidence="1">
    <location>
        <begin position="23"/>
        <end position="196"/>
    </location>
</feature>
<reference evidence="3 4" key="1">
    <citation type="submission" date="2020-08" db="EMBL/GenBank/DDBJ databases">
        <title>Genomic Encyclopedia of Type Strains, Phase IV (KMG-IV): sequencing the most valuable type-strain genomes for metagenomic binning, comparative biology and taxonomic classification.</title>
        <authorList>
            <person name="Goeker M."/>
        </authorList>
    </citation>
    <scope>NUCLEOTIDE SEQUENCE [LARGE SCALE GENOMIC DNA]</scope>
    <source>
        <strain evidence="3 4">DSM 15895</strain>
    </source>
</reference>
<accession>A0A7W8CUY4</accession>
<dbReference type="AlphaFoldDB" id="A0A7W8CUY4"/>
<feature type="domain" description="DUF4825" evidence="2">
    <location>
        <begin position="41"/>
        <end position="128"/>
    </location>
</feature>
<keyword evidence="4" id="KW-1185">Reference proteome</keyword>
<evidence type="ECO:0000256" key="1">
    <source>
        <dbReference type="SAM" id="SignalP"/>
    </source>
</evidence>
<sequence length="196" mass="22102">MQWAKGAAILALFMLTACSAEAGTEITTIETVNENELAELSATYVGDNSRVLGIVQELPGAETLKELNLEGEKVRITYGTKKGSLSQGDILAYWFDDNKAMEKNFLYNAVYLALLVPNSSSYAFRIDDFSFAIEREEMIEILSEEFVDFPSGDEAWDQEAVEVFIDDNRREIEEWVESAAVRKKFFAKHPVIYISN</sequence>
<gene>
    <name evidence="3" type="ORF">HNQ44_002799</name>
</gene>
<dbReference type="InterPro" id="IPR032250">
    <property type="entry name" value="DUF4825"/>
</dbReference>
<dbReference type="OrthoDB" id="2918225at2"/>
<evidence type="ECO:0000313" key="3">
    <source>
        <dbReference type="EMBL" id="MBB5181334.1"/>
    </source>
</evidence>
<dbReference type="Proteomes" id="UP000525923">
    <property type="component" value="Unassembled WGS sequence"/>
</dbReference>
<evidence type="ECO:0000313" key="4">
    <source>
        <dbReference type="Proteomes" id="UP000525923"/>
    </source>
</evidence>
<comment type="caution">
    <text evidence="3">The sequence shown here is derived from an EMBL/GenBank/DDBJ whole genome shotgun (WGS) entry which is preliminary data.</text>
</comment>
<organism evidence="3 4">
    <name type="scientific">Planococcus koreensis</name>
    <dbReference type="NCBI Taxonomy" id="112331"/>
    <lineage>
        <taxon>Bacteria</taxon>
        <taxon>Bacillati</taxon>
        <taxon>Bacillota</taxon>
        <taxon>Bacilli</taxon>
        <taxon>Bacillales</taxon>
        <taxon>Caryophanaceae</taxon>
        <taxon>Planococcus</taxon>
    </lineage>
</organism>
<name>A0A7W8CUY4_9BACL</name>
<dbReference type="EMBL" id="JACHHE010000008">
    <property type="protein sequence ID" value="MBB5181334.1"/>
    <property type="molecule type" value="Genomic_DNA"/>
</dbReference>
<evidence type="ECO:0000259" key="2">
    <source>
        <dbReference type="Pfam" id="PF16107"/>
    </source>
</evidence>
<dbReference type="PROSITE" id="PS51257">
    <property type="entry name" value="PROKAR_LIPOPROTEIN"/>
    <property type="match status" value="1"/>
</dbReference>
<feature type="signal peptide" evidence="1">
    <location>
        <begin position="1"/>
        <end position="22"/>
    </location>
</feature>
<proteinExistence type="predicted"/>